<sequence length="150" mass="17842">MINYDRLLSLNKNNCKEVDKELSYILENICFTILDPISRFIYTLGSKEKKLKYDSFSEKIFNSINSSITDVHKSKTIEEFNDNIYKPILFAQSLLERSKLINEYIDCAENTSEDVLQEFSKYCVIIYNRFFIRVGKPQKRKRRKNGQKRN</sequence>
<dbReference type="AlphaFoldDB" id="A0A2H0R9X9"/>
<organism evidence="1 2">
    <name type="scientific">candidate division WWE3 bacterium CG10_big_fil_rev_8_21_14_0_10_32_10</name>
    <dbReference type="NCBI Taxonomy" id="1975090"/>
    <lineage>
        <taxon>Bacteria</taxon>
        <taxon>Katanobacteria</taxon>
    </lineage>
</organism>
<name>A0A2H0R9X9_UNCKA</name>
<dbReference type="EMBL" id="PCXU01000029">
    <property type="protein sequence ID" value="PIR43280.1"/>
    <property type="molecule type" value="Genomic_DNA"/>
</dbReference>
<evidence type="ECO:0000313" key="2">
    <source>
        <dbReference type="Proteomes" id="UP000230214"/>
    </source>
</evidence>
<accession>A0A2H0R9X9</accession>
<reference evidence="1 2" key="1">
    <citation type="submission" date="2017-09" db="EMBL/GenBank/DDBJ databases">
        <title>Depth-based differentiation of microbial function through sediment-hosted aquifers and enrichment of novel symbionts in the deep terrestrial subsurface.</title>
        <authorList>
            <person name="Probst A.J."/>
            <person name="Ladd B."/>
            <person name="Jarett J.K."/>
            <person name="Geller-Mcgrath D.E."/>
            <person name="Sieber C.M."/>
            <person name="Emerson J.B."/>
            <person name="Anantharaman K."/>
            <person name="Thomas B.C."/>
            <person name="Malmstrom R."/>
            <person name="Stieglmeier M."/>
            <person name="Klingl A."/>
            <person name="Woyke T."/>
            <person name="Ryan C.M."/>
            <person name="Banfield J.F."/>
        </authorList>
    </citation>
    <scope>NUCLEOTIDE SEQUENCE [LARGE SCALE GENOMIC DNA]</scope>
    <source>
        <strain evidence="1">CG10_big_fil_rev_8_21_14_0_10_32_10</strain>
    </source>
</reference>
<gene>
    <name evidence="1" type="ORF">COV24_03410</name>
</gene>
<proteinExistence type="predicted"/>
<dbReference type="Proteomes" id="UP000230214">
    <property type="component" value="Unassembled WGS sequence"/>
</dbReference>
<comment type="caution">
    <text evidence="1">The sequence shown here is derived from an EMBL/GenBank/DDBJ whole genome shotgun (WGS) entry which is preliminary data.</text>
</comment>
<protein>
    <submittedName>
        <fullName evidence="1">Uncharacterized protein</fullName>
    </submittedName>
</protein>
<evidence type="ECO:0000313" key="1">
    <source>
        <dbReference type="EMBL" id="PIR43280.1"/>
    </source>
</evidence>